<dbReference type="Pfam" id="PF01607">
    <property type="entry name" value="CBM_14"/>
    <property type="match status" value="2"/>
</dbReference>
<evidence type="ECO:0000256" key="4">
    <source>
        <dbReference type="ARBA" id="ARBA00023157"/>
    </source>
</evidence>
<feature type="chain" id="PRO_5005182322" evidence="6">
    <location>
        <begin position="20"/>
        <end position="264"/>
    </location>
</feature>
<feature type="domain" description="Chitin-binding type-2" evidence="7">
    <location>
        <begin position="198"/>
        <end position="260"/>
    </location>
</feature>
<dbReference type="InterPro" id="IPR051940">
    <property type="entry name" value="Chitin_bind-dev_reg"/>
</dbReference>
<name>A0A0G2UQ39_DOSGI</name>
<evidence type="ECO:0000259" key="7">
    <source>
        <dbReference type="PROSITE" id="PS50940"/>
    </source>
</evidence>
<keyword evidence="2 6" id="KW-0732">Signal</keyword>
<proteinExistence type="evidence at transcript level"/>
<evidence type="ECO:0000256" key="2">
    <source>
        <dbReference type="ARBA" id="ARBA00022729"/>
    </source>
</evidence>
<dbReference type="PANTHER" id="PTHR23301:SF0">
    <property type="entry name" value="CHITIN-BINDING TYPE-2 DOMAIN-CONTAINING PROTEIN-RELATED"/>
    <property type="match status" value="1"/>
</dbReference>
<gene>
    <name evidence="8" type="primary">CBP-4</name>
</gene>
<dbReference type="AlphaFoldDB" id="A0A0G2UQ39"/>
<dbReference type="GO" id="GO:0005576">
    <property type="term" value="C:extracellular region"/>
    <property type="evidence" value="ECO:0007669"/>
    <property type="project" value="InterPro"/>
</dbReference>
<dbReference type="PANTHER" id="PTHR23301">
    <property type="entry name" value="CHITIN BINDING PERITROPHIN-A"/>
    <property type="match status" value="1"/>
</dbReference>
<feature type="signal peptide" evidence="6">
    <location>
        <begin position="1"/>
        <end position="19"/>
    </location>
</feature>
<dbReference type="PROSITE" id="PS50940">
    <property type="entry name" value="CHIT_BIND_II"/>
    <property type="match status" value="3"/>
</dbReference>
<evidence type="ECO:0000313" key="8">
    <source>
        <dbReference type="EMBL" id="AKI30065.1"/>
    </source>
</evidence>
<keyword evidence="3" id="KW-0677">Repeat</keyword>
<dbReference type="InterPro" id="IPR036508">
    <property type="entry name" value="Chitin-bd_dom_sf"/>
</dbReference>
<protein>
    <submittedName>
        <fullName evidence="8">Chitin binding beak protein 4</fullName>
    </submittedName>
</protein>
<evidence type="ECO:0000256" key="5">
    <source>
        <dbReference type="ARBA" id="ARBA00023180"/>
    </source>
</evidence>
<reference evidence="8" key="1">
    <citation type="submission" date="2015-04" db="EMBL/GenBank/DDBJ databases">
        <title>Infiltration of chitin by protein coacervates defines the squid beak mechanical gradient.</title>
        <authorList>
            <person name="Tan Y."/>
            <person name="Hoon S."/>
            <person name="Guerette P.A."/>
            <person name="Wei W."/>
            <person name="Ghadban A."/>
            <person name="Hao C."/>
            <person name="Miserez A."/>
            <person name="Waite J."/>
        </authorList>
    </citation>
    <scope>NUCLEOTIDE SEQUENCE</scope>
    <source>
        <tissue evidence="8">Bucal mass</tissue>
    </source>
</reference>
<dbReference type="GO" id="GO:0008061">
    <property type="term" value="F:chitin binding"/>
    <property type="evidence" value="ECO:0007669"/>
    <property type="project" value="UniProtKB-KW"/>
</dbReference>
<evidence type="ECO:0000256" key="3">
    <source>
        <dbReference type="ARBA" id="ARBA00022737"/>
    </source>
</evidence>
<keyword evidence="5" id="KW-0325">Glycoprotein</keyword>
<evidence type="ECO:0000256" key="1">
    <source>
        <dbReference type="ARBA" id="ARBA00022669"/>
    </source>
</evidence>
<feature type="domain" description="Chitin-binding type-2" evidence="7">
    <location>
        <begin position="23"/>
        <end position="81"/>
    </location>
</feature>
<accession>A0A0G2UQ39</accession>
<dbReference type="EMBL" id="KR071135">
    <property type="protein sequence ID" value="AKI30065.1"/>
    <property type="molecule type" value="mRNA"/>
</dbReference>
<feature type="domain" description="Chitin-binding type-2" evidence="7">
    <location>
        <begin position="117"/>
        <end position="179"/>
    </location>
</feature>
<dbReference type="SMART" id="SM00494">
    <property type="entry name" value="ChtBD2"/>
    <property type="match status" value="3"/>
</dbReference>
<organism evidence="8">
    <name type="scientific">Dosidicus gigas</name>
    <name type="common">Humboldt squid</name>
    <dbReference type="NCBI Taxonomy" id="346249"/>
    <lineage>
        <taxon>Eukaryota</taxon>
        <taxon>Metazoa</taxon>
        <taxon>Spiralia</taxon>
        <taxon>Lophotrochozoa</taxon>
        <taxon>Mollusca</taxon>
        <taxon>Cephalopoda</taxon>
        <taxon>Coleoidea</taxon>
        <taxon>Decapodiformes</taxon>
        <taxon>Oegopsida</taxon>
        <taxon>Ommastrephidae</taxon>
        <taxon>Dosidicus</taxon>
    </lineage>
</organism>
<dbReference type="Gene3D" id="2.170.140.10">
    <property type="entry name" value="Chitin binding domain"/>
    <property type="match status" value="3"/>
</dbReference>
<dbReference type="InterPro" id="IPR002557">
    <property type="entry name" value="Chitin-bd_dom"/>
</dbReference>
<evidence type="ECO:0000256" key="6">
    <source>
        <dbReference type="SAM" id="SignalP"/>
    </source>
</evidence>
<keyword evidence="1" id="KW-0147">Chitin-binding</keyword>
<keyword evidence="4" id="KW-1015">Disulfide bond</keyword>
<dbReference type="SUPFAM" id="SSF57625">
    <property type="entry name" value="Invertebrate chitin-binding proteins"/>
    <property type="match status" value="3"/>
</dbReference>
<sequence>MFLYATCVFLAAGLVLSTAQIATNPCEVAGVHTQLMADPTSCSNFFFCVGKIPRRMECGPGTLFNARIKMCDHAENVNCDDTKRPIVPPTKPSPSVRPTVPIHDTKLVEQYYERWYKFYCSEYGSNNVVRWPHPNKCDRFYECRQQKLSAVVCPTYPQQMLYNRTLQNCDLPQRVRCEKSLPFGNNFASASEEELKYRALCKPGTMSFNRWANSHDCRRFYQCLNGQFTKENCSIRPQQLVYNVTTRNCQKPAYGDLCVLNWVP</sequence>